<evidence type="ECO:0000256" key="1">
    <source>
        <dbReference type="SAM" id="Coils"/>
    </source>
</evidence>
<organism evidence="2 3">
    <name type="scientific">Tagetes erecta</name>
    <name type="common">African marigold</name>
    <dbReference type="NCBI Taxonomy" id="13708"/>
    <lineage>
        <taxon>Eukaryota</taxon>
        <taxon>Viridiplantae</taxon>
        <taxon>Streptophyta</taxon>
        <taxon>Embryophyta</taxon>
        <taxon>Tracheophyta</taxon>
        <taxon>Spermatophyta</taxon>
        <taxon>Magnoliopsida</taxon>
        <taxon>eudicotyledons</taxon>
        <taxon>Gunneridae</taxon>
        <taxon>Pentapetalae</taxon>
        <taxon>asterids</taxon>
        <taxon>campanulids</taxon>
        <taxon>Asterales</taxon>
        <taxon>Asteraceae</taxon>
        <taxon>Asteroideae</taxon>
        <taxon>Heliantheae alliance</taxon>
        <taxon>Tageteae</taxon>
        <taxon>Tagetes</taxon>
    </lineage>
</organism>
<reference evidence="2" key="1">
    <citation type="journal article" date="2023" name="bioRxiv">
        <title>Improved chromosome-level genome assembly for marigold (Tagetes erecta).</title>
        <authorList>
            <person name="Jiang F."/>
            <person name="Yuan L."/>
            <person name="Wang S."/>
            <person name="Wang H."/>
            <person name="Xu D."/>
            <person name="Wang A."/>
            <person name="Fan W."/>
        </authorList>
    </citation>
    <scope>NUCLEOTIDE SEQUENCE</scope>
    <source>
        <strain evidence="2">WSJ</strain>
        <tissue evidence="2">Leaf</tissue>
    </source>
</reference>
<accession>A0AAD8NXZ8</accession>
<dbReference type="EMBL" id="JAUHHV010000005">
    <property type="protein sequence ID" value="KAK1425192.1"/>
    <property type="molecule type" value="Genomic_DNA"/>
</dbReference>
<sequence length="423" mass="48251">MSLLKYIERKGLGEVNITSRFLAQHEDNILDRTKEICYEGEPSHVPDGDVNTGCEDVQIFTPQHTEIEPETMLGLDRVKLELVPLEKQTHSEDGKRHQLLDRELSSCSKRRKLVKESDYDVVVVLSSSSSLKSESLEEDDGATPHTVKMKSKRRWNRKQIVFTESDDSSDDREITMDAPKIDDHGLNQVGSVPDLLKWHEKKAKKEACLRDQIARYRIRMTLQDLKNARLVKKVKKLKDLKRSTLDKGREAIRMLARNAREHAKVTEALQKELDDARAKSEEKLKEVSEELKHEREVVEQVSSDRKWLIEEGFKYVIKKLLGSREFLEPLLAVESKMWSLGAHDGVVEGYSRCQDGVPLEDLGIYKPEAEAEVIKAADELKHMQFPYVVALSRCANSTLDELKALEPEGVEDEGKEEGTGCGY</sequence>
<dbReference type="AlphaFoldDB" id="A0AAD8NXZ8"/>
<keyword evidence="3" id="KW-1185">Reference proteome</keyword>
<gene>
    <name evidence="2" type="ORF">QVD17_20538</name>
</gene>
<protein>
    <submittedName>
        <fullName evidence="2">Uncharacterized protein</fullName>
    </submittedName>
</protein>
<comment type="caution">
    <text evidence="2">The sequence shown here is derived from an EMBL/GenBank/DDBJ whole genome shotgun (WGS) entry which is preliminary data.</text>
</comment>
<dbReference type="Proteomes" id="UP001229421">
    <property type="component" value="Unassembled WGS sequence"/>
</dbReference>
<evidence type="ECO:0000313" key="2">
    <source>
        <dbReference type="EMBL" id="KAK1425192.1"/>
    </source>
</evidence>
<evidence type="ECO:0000313" key="3">
    <source>
        <dbReference type="Proteomes" id="UP001229421"/>
    </source>
</evidence>
<keyword evidence="1" id="KW-0175">Coiled coil</keyword>
<proteinExistence type="predicted"/>
<name>A0AAD8NXZ8_TARER</name>
<feature type="coiled-coil region" evidence="1">
    <location>
        <begin position="259"/>
        <end position="304"/>
    </location>
</feature>